<evidence type="ECO:0000313" key="2">
    <source>
        <dbReference type="Proteomes" id="UP001579974"/>
    </source>
</evidence>
<dbReference type="Proteomes" id="UP001579974">
    <property type="component" value="Unassembled WGS sequence"/>
</dbReference>
<reference evidence="1 2" key="1">
    <citation type="journal article" date="2024" name="Int. J. Mol. Sci.">
        <title>Exploration of Alicyclobacillus spp. Genome in Search of Antibiotic Resistance.</title>
        <authorList>
            <person name="Bucka-Kolendo J."/>
            <person name="Kiousi D.E."/>
            <person name="Dekowska A."/>
            <person name="Mikolajczuk-Szczyrba A."/>
            <person name="Karadedos D.M."/>
            <person name="Michael P."/>
            <person name="Galanis A."/>
            <person name="Sokolowska B."/>
        </authorList>
    </citation>
    <scope>NUCLEOTIDE SEQUENCE [LARGE SCALE GENOMIC DNA]</scope>
    <source>
        <strain evidence="1 2">KKP 3000</strain>
    </source>
</reference>
<name>A0ABV5AF03_9BACL</name>
<comment type="caution">
    <text evidence="1">The sequence shown here is derived from an EMBL/GenBank/DDBJ whole genome shotgun (WGS) entry which is preliminary data.</text>
</comment>
<dbReference type="Pfam" id="PF02585">
    <property type="entry name" value="PIG-L"/>
    <property type="match status" value="1"/>
</dbReference>
<dbReference type="InterPro" id="IPR003737">
    <property type="entry name" value="GlcNAc_PI_deacetylase-related"/>
</dbReference>
<dbReference type="NCBIfam" id="TIGR04000">
    <property type="entry name" value="thiol_BshB2"/>
    <property type="match status" value="1"/>
</dbReference>
<gene>
    <name evidence="1" type="primary">bshB2</name>
    <name evidence="1" type="ORF">KKP3000_003677</name>
</gene>
<dbReference type="RefSeq" id="WP_275473714.1">
    <property type="nucleotide sequence ID" value="NZ_CP162940.1"/>
</dbReference>
<keyword evidence="2" id="KW-1185">Reference proteome</keyword>
<dbReference type="InterPro" id="IPR024078">
    <property type="entry name" value="LmbE-like_dom_sf"/>
</dbReference>
<proteinExistence type="predicted"/>
<evidence type="ECO:0000313" key="1">
    <source>
        <dbReference type="EMBL" id="MFB5190232.1"/>
    </source>
</evidence>
<dbReference type="InterPro" id="IPR023841">
    <property type="entry name" value="BshB2"/>
</dbReference>
<dbReference type="EMBL" id="JBDXSU010000005">
    <property type="protein sequence ID" value="MFB5190232.1"/>
    <property type="molecule type" value="Genomic_DNA"/>
</dbReference>
<sequence>MQKERHVLLVYPHPDDESFGKAGSVALYTKAGTPVTLICGTLGELGRNMGKPTFANRESLPAIRKKELEEACAALGIEDLRLLGLRDKTVEFEDPEWVADKIEAIIREVKPSVLVTYYPKHGVHPDHDALSHAAVIAVKRLPKEERPVIYGSAVTHNARDVIGPPDITFDVTDVLDTKLAAMRAHKSQYESMFSRMEEEMAKSPEAREQIEANLRTEYFWIYPVAD</sequence>
<dbReference type="SUPFAM" id="SSF102588">
    <property type="entry name" value="LmbE-like"/>
    <property type="match status" value="1"/>
</dbReference>
<organism evidence="1 2">
    <name type="scientific">Alicyclobacillus fastidiosus</name>
    <dbReference type="NCBI Taxonomy" id="392011"/>
    <lineage>
        <taxon>Bacteria</taxon>
        <taxon>Bacillati</taxon>
        <taxon>Bacillota</taxon>
        <taxon>Bacilli</taxon>
        <taxon>Bacillales</taxon>
        <taxon>Alicyclobacillaceae</taxon>
        <taxon>Alicyclobacillus</taxon>
    </lineage>
</organism>
<dbReference type="Gene3D" id="3.40.50.10320">
    <property type="entry name" value="LmbE-like"/>
    <property type="match status" value="1"/>
</dbReference>
<accession>A0ABV5AF03</accession>
<protein>
    <submittedName>
        <fullName evidence="1">Bacillithiol biosynthesis deacetylase BshB2</fullName>
    </submittedName>
</protein>
<dbReference type="PANTHER" id="PTHR12993:SF27">
    <property type="entry name" value="N-ACETYL-ALPHA-D-GLUCOSAMINYL L-MALATE DEACETYLASE 2-RELATED"/>
    <property type="match status" value="1"/>
</dbReference>
<dbReference type="PANTHER" id="PTHR12993">
    <property type="entry name" value="N-ACETYLGLUCOSAMINYL-PHOSPHATIDYLINOSITOL DE-N-ACETYLASE-RELATED"/>
    <property type="match status" value="1"/>
</dbReference>